<proteinExistence type="predicted"/>
<evidence type="ECO:0000313" key="3">
    <source>
        <dbReference type="EMBL" id="TWI25862.1"/>
    </source>
</evidence>
<feature type="compositionally biased region" description="Basic and acidic residues" evidence="1">
    <location>
        <begin position="118"/>
        <end position="129"/>
    </location>
</feature>
<accession>A0A562N114</accession>
<comment type="caution">
    <text evidence="3">The sequence shown here is derived from an EMBL/GenBank/DDBJ whole genome shotgun (WGS) entry which is preliminary data.</text>
</comment>
<evidence type="ECO:0000256" key="1">
    <source>
        <dbReference type="SAM" id="MobiDB-lite"/>
    </source>
</evidence>
<dbReference type="OrthoDB" id="10013843at2"/>
<keyword evidence="2" id="KW-0732">Signal</keyword>
<dbReference type="RefSeq" id="WP_145326969.1">
    <property type="nucleotide sequence ID" value="NZ_VLKR01000001.1"/>
</dbReference>
<dbReference type="EMBL" id="VLKR01000001">
    <property type="protein sequence ID" value="TWI25862.1"/>
    <property type="molecule type" value="Genomic_DNA"/>
</dbReference>
<feature type="chain" id="PRO_5022238483" evidence="2">
    <location>
        <begin position="31"/>
        <end position="129"/>
    </location>
</feature>
<protein>
    <submittedName>
        <fullName evidence="3">Uncharacterized protein</fullName>
    </submittedName>
</protein>
<gene>
    <name evidence="3" type="ORF">IQ31_00434</name>
</gene>
<sequence>MNSKKFIKKAAIAFGSALTLVLGIAFAVNAMEKKVDKQSNIETQSTFVPDQWFQYTGPNSSDPNYEDEIMDPDNYTPVTSPSCSTGAQLCEVHGEDNGSGKPTQGSLNELENQILKNEPQDTNKVRFHN</sequence>
<feature type="region of interest" description="Disordered" evidence="1">
    <location>
        <begin position="78"/>
        <end position="129"/>
    </location>
</feature>
<name>A0A562N114_9SPHI</name>
<reference evidence="3 4" key="1">
    <citation type="journal article" date="2015" name="Stand. Genomic Sci.">
        <title>Genomic Encyclopedia of Bacterial and Archaeal Type Strains, Phase III: the genomes of soil and plant-associated and newly described type strains.</title>
        <authorList>
            <person name="Whitman W.B."/>
            <person name="Woyke T."/>
            <person name="Klenk H.P."/>
            <person name="Zhou Y."/>
            <person name="Lilburn T.G."/>
            <person name="Beck B.J."/>
            <person name="De Vos P."/>
            <person name="Vandamme P."/>
            <person name="Eisen J.A."/>
            <person name="Garrity G."/>
            <person name="Hugenholtz P."/>
            <person name="Kyrpides N.C."/>
        </authorList>
    </citation>
    <scope>NUCLEOTIDE SEQUENCE [LARGE SCALE GENOMIC DNA]</scope>
    <source>
        <strain evidence="3 4">CGMCC 1.6855</strain>
    </source>
</reference>
<dbReference type="AlphaFoldDB" id="A0A562N114"/>
<evidence type="ECO:0000256" key="2">
    <source>
        <dbReference type="SAM" id="SignalP"/>
    </source>
</evidence>
<feature type="compositionally biased region" description="Polar residues" evidence="1">
    <location>
        <begin position="100"/>
        <end position="115"/>
    </location>
</feature>
<evidence type="ECO:0000313" key="4">
    <source>
        <dbReference type="Proteomes" id="UP000315908"/>
    </source>
</evidence>
<dbReference type="Proteomes" id="UP000315908">
    <property type="component" value="Unassembled WGS sequence"/>
</dbReference>
<feature type="signal peptide" evidence="2">
    <location>
        <begin position="1"/>
        <end position="30"/>
    </location>
</feature>
<feature type="compositionally biased region" description="Polar residues" evidence="1">
    <location>
        <begin position="78"/>
        <end position="87"/>
    </location>
</feature>
<organism evidence="3 4">
    <name type="scientific">Sphingobacterium siyangense</name>
    <dbReference type="NCBI Taxonomy" id="459529"/>
    <lineage>
        <taxon>Bacteria</taxon>
        <taxon>Pseudomonadati</taxon>
        <taxon>Bacteroidota</taxon>
        <taxon>Sphingobacteriia</taxon>
        <taxon>Sphingobacteriales</taxon>
        <taxon>Sphingobacteriaceae</taxon>
        <taxon>Sphingobacterium</taxon>
    </lineage>
</organism>